<accession>A0A0R1GQ99</accession>
<dbReference type="EMBL" id="AZCZ01000077">
    <property type="protein sequence ID" value="KRK33079.1"/>
    <property type="molecule type" value="Genomic_DNA"/>
</dbReference>
<dbReference type="Gene3D" id="3.40.50.300">
    <property type="entry name" value="P-loop containing nucleotide triphosphate hydrolases"/>
    <property type="match status" value="1"/>
</dbReference>
<feature type="domain" description="ABC transporter" evidence="3">
    <location>
        <begin position="8"/>
        <end position="218"/>
    </location>
</feature>
<organism evidence="4 5">
    <name type="scientific">Levilactobacillus parabrevis ATCC 53295</name>
    <dbReference type="NCBI Taxonomy" id="1267003"/>
    <lineage>
        <taxon>Bacteria</taxon>
        <taxon>Bacillati</taxon>
        <taxon>Bacillota</taxon>
        <taxon>Bacilli</taxon>
        <taxon>Lactobacillales</taxon>
        <taxon>Lactobacillaceae</taxon>
        <taxon>Levilactobacillus</taxon>
    </lineage>
</organism>
<dbReference type="RefSeq" id="WP_020090506.1">
    <property type="nucleotide sequence ID" value="NZ_AZCZ01000077.1"/>
</dbReference>
<dbReference type="PANTHER" id="PTHR42798:SF4">
    <property type="entry name" value="ABC TRANSPORTER DOMAIN-CONTAINING PROTEIN"/>
    <property type="match status" value="1"/>
</dbReference>
<dbReference type="InterPro" id="IPR017871">
    <property type="entry name" value="ABC_transporter-like_CS"/>
</dbReference>
<sequence length="219" mass="24450">MTNKPSAVILTDIQKSYRKHTIFENLNLKINEHELTTIFGKSGAGKSTILNMIGLLEPFDAGKLILFGKPAPKVRSSEALKLRRYKISYLFQNFGLIDDGTISQNLDVGLAYVKGTRKDKQLQKQQVLKDVQLNCPLKTKIYTLSGGEQQRVAVARLLLKPANLILADELTGALDSENRSILGKLLLKLRDSGKTVIVVSHDRYFEKISDQVINLADLK</sequence>
<dbReference type="Pfam" id="PF00005">
    <property type="entry name" value="ABC_tran"/>
    <property type="match status" value="1"/>
</dbReference>
<evidence type="ECO:0000256" key="2">
    <source>
        <dbReference type="ARBA" id="ARBA00022840"/>
    </source>
</evidence>
<reference evidence="4 5" key="1">
    <citation type="journal article" date="2015" name="Genome Announc.">
        <title>Expanding the biotechnology potential of lactobacilli through comparative genomics of 213 strains and associated genera.</title>
        <authorList>
            <person name="Sun Z."/>
            <person name="Harris H.M."/>
            <person name="McCann A."/>
            <person name="Guo C."/>
            <person name="Argimon S."/>
            <person name="Zhang W."/>
            <person name="Yang X."/>
            <person name="Jeffery I.B."/>
            <person name="Cooney J.C."/>
            <person name="Kagawa T.F."/>
            <person name="Liu W."/>
            <person name="Song Y."/>
            <person name="Salvetti E."/>
            <person name="Wrobel A."/>
            <person name="Rasinkangas P."/>
            <person name="Parkhill J."/>
            <person name="Rea M.C."/>
            <person name="O'Sullivan O."/>
            <person name="Ritari J."/>
            <person name="Douillard F.P."/>
            <person name="Paul Ross R."/>
            <person name="Yang R."/>
            <person name="Briner A.E."/>
            <person name="Felis G.E."/>
            <person name="de Vos W.M."/>
            <person name="Barrangou R."/>
            <person name="Klaenhammer T.R."/>
            <person name="Caufield P.W."/>
            <person name="Cui Y."/>
            <person name="Zhang H."/>
            <person name="O'Toole P.W."/>
        </authorList>
    </citation>
    <scope>NUCLEOTIDE SEQUENCE [LARGE SCALE GENOMIC DNA]</scope>
    <source>
        <strain evidence="4 5">ATCC 53295</strain>
    </source>
</reference>
<dbReference type="STRING" id="357278.IV61_GL002138"/>
<dbReference type="Proteomes" id="UP000051176">
    <property type="component" value="Unassembled WGS sequence"/>
</dbReference>
<dbReference type="PROSITE" id="PS00211">
    <property type="entry name" value="ABC_TRANSPORTER_1"/>
    <property type="match status" value="1"/>
</dbReference>
<keyword evidence="1" id="KW-0547">Nucleotide-binding</keyword>
<keyword evidence="5" id="KW-1185">Reference proteome</keyword>
<dbReference type="SUPFAM" id="SSF52540">
    <property type="entry name" value="P-loop containing nucleoside triphosphate hydrolases"/>
    <property type="match status" value="1"/>
</dbReference>
<dbReference type="OrthoDB" id="9791546at2"/>
<keyword evidence="2" id="KW-0067">ATP-binding</keyword>
<evidence type="ECO:0000259" key="3">
    <source>
        <dbReference type="PROSITE" id="PS50893"/>
    </source>
</evidence>
<protein>
    <submittedName>
        <fullName evidence="4">ABC superfamily ATP binding cassette transporter ABC protein</fullName>
    </submittedName>
</protein>
<gene>
    <name evidence="4" type="ORF">FD07_GL002164</name>
</gene>
<evidence type="ECO:0000256" key="1">
    <source>
        <dbReference type="ARBA" id="ARBA00022741"/>
    </source>
</evidence>
<comment type="caution">
    <text evidence="4">The sequence shown here is derived from an EMBL/GenBank/DDBJ whole genome shotgun (WGS) entry which is preliminary data.</text>
</comment>
<dbReference type="PANTHER" id="PTHR42798">
    <property type="entry name" value="LIPOPROTEIN-RELEASING SYSTEM ATP-BINDING PROTEIN LOLD"/>
    <property type="match status" value="1"/>
</dbReference>
<dbReference type="SMART" id="SM00382">
    <property type="entry name" value="AAA"/>
    <property type="match status" value="1"/>
</dbReference>
<dbReference type="InterPro" id="IPR003439">
    <property type="entry name" value="ABC_transporter-like_ATP-bd"/>
</dbReference>
<dbReference type="AlphaFoldDB" id="A0A0R1GQ99"/>
<evidence type="ECO:0000313" key="4">
    <source>
        <dbReference type="EMBL" id="KRK33079.1"/>
    </source>
</evidence>
<evidence type="ECO:0000313" key="5">
    <source>
        <dbReference type="Proteomes" id="UP000051176"/>
    </source>
</evidence>
<dbReference type="GO" id="GO:0005524">
    <property type="term" value="F:ATP binding"/>
    <property type="evidence" value="ECO:0007669"/>
    <property type="project" value="UniProtKB-KW"/>
</dbReference>
<dbReference type="GO" id="GO:0016887">
    <property type="term" value="F:ATP hydrolysis activity"/>
    <property type="evidence" value="ECO:0007669"/>
    <property type="project" value="InterPro"/>
</dbReference>
<dbReference type="InterPro" id="IPR003593">
    <property type="entry name" value="AAA+_ATPase"/>
</dbReference>
<dbReference type="InterPro" id="IPR027417">
    <property type="entry name" value="P-loop_NTPase"/>
</dbReference>
<dbReference type="PROSITE" id="PS50893">
    <property type="entry name" value="ABC_TRANSPORTER_2"/>
    <property type="match status" value="1"/>
</dbReference>
<name>A0A0R1GQ99_9LACO</name>
<proteinExistence type="predicted"/>
<dbReference type="PATRIC" id="fig|1267003.4.peg.2279"/>